<organism evidence="1 2">
    <name type="scientific">Phototrophicus methaneseepsis</name>
    <dbReference type="NCBI Taxonomy" id="2710758"/>
    <lineage>
        <taxon>Bacteria</taxon>
        <taxon>Bacillati</taxon>
        <taxon>Chloroflexota</taxon>
        <taxon>Candidatus Thermofontia</taxon>
        <taxon>Phototrophicales</taxon>
        <taxon>Phototrophicaceae</taxon>
        <taxon>Phototrophicus</taxon>
    </lineage>
</organism>
<protein>
    <recommendedName>
        <fullName evidence="3">STAS/SEC14 domain-containing protein</fullName>
    </recommendedName>
</protein>
<reference evidence="1 2" key="1">
    <citation type="submission" date="2020-02" db="EMBL/GenBank/DDBJ databases">
        <authorList>
            <person name="Zheng R.K."/>
            <person name="Sun C.M."/>
        </authorList>
    </citation>
    <scope>NUCLEOTIDE SEQUENCE [LARGE SCALE GENOMIC DNA]</scope>
    <source>
        <strain evidence="2">rifampicinis</strain>
    </source>
</reference>
<evidence type="ECO:0000313" key="2">
    <source>
        <dbReference type="Proteomes" id="UP000594468"/>
    </source>
</evidence>
<evidence type="ECO:0008006" key="3">
    <source>
        <dbReference type="Google" id="ProtNLM"/>
    </source>
</evidence>
<proteinExistence type="predicted"/>
<gene>
    <name evidence="1" type="ORF">G4Y79_00430</name>
</gene>
<dbReference type="AlphaFoldDB" id="A0A7S8E9I0"/>
<name>A0A7S8E9I0_9CHLR</name>
<accession>A0A7S8E9I0</accession>
<sequence>MSVFCDWAEDLPHVIIFQFVGLWTWSQFHEADATCYQWIQSAPKPVSLLLDFEKSTCLPPDSPREIRRLARRREDNLNLTVVVGVKPVLVVIGRVMARLFPKRARRVYAFATFEEGYEFLKEREKILTPTF</sequence>
<dbReference type="Proteomes" id="UP000594468">
    <property type="component" value="Chromosome"/>
</dbReference>
<keyword evidence="2" id="KW-1185">Reference proteome</keyword>
<dbReference type="EMBL" id="CP062983">
    <property type="protein sequence ID" value="QPC82870.1"/>
    <property type="molecule type" value="Genomic_DNA"/>
</dbReference>
<dbReference type="KEGG" id="pmet:G4Y79_00430"/>
<dbReference type="RefSeq" id="WP_195170939.1">
    <property type="nucleotide sequence ID" value="NZ_CP062983.1"/>
</dbReference>
<evidence type="ECO:0000313" key="1">
    <source>
        <dbReference type="EMBL" id="QPC82870.1"/>
    </source>
</evidence>